<dbReference type="AlphaFoldDB" id="A0A7J8MML6"/>
<feature type="transmembrane region" description="Helical" evidence="1">
    <location>
        <begin position="97"/>
        <end position="116"/>
    </location>
</feature>
<evidence type="ECO:0008006" key="6">
    <source>
        <dbReference type="Google" id="ProtNLM"/>
    </source>
</evidence>
<dbReference type="Pfam" id="PF13967">
    <property type="entry name" value="RSN1_TM"/>
    <property type="match status" value="1"/>
</dbReference>
<dbReference type="InterPro" id="IPR027815">
    <property type="entry name" value="CSC1/OSCA1-like_cyt"/>
</dbReference>
<evidence type="ECO:0000259" key="3">
    <source>
        <dbReference type="Pfam" id="PF14703"/>
    </source>
</evidence>
<name>A0A7J8MML6_9ROSI</name>
<evidence type="ECO:0000313" key="4">
    <source>
        <dbReference type="EMBL" id="MBA0565989.1"/>
    </source>
</evidence>
<feature type="transmembrane region" description="Helical" evidence="1">
    <location>
        <begin position="6"/>
        <end position="27"/>
    </location>
</feature>
<keyword evidence="1" id="KW-0472">Membrane</keyword>
<dbReference type="GO" id="GO:0005886">
    <property type="term" value="C:plasma membrane"/>
    <property type="evidence" value="ECO:0007669"/>
    <property type="project" value="TreeGrafter"/>
</dbReference>
<dbReference type="EMBL" id="JABEZX010000009">
    <property type="protein sequence ID" value="MBA0565989.1"/>
    <property type="molecule type" value="Genomic_DNA"/>
</dbReference>
<proteinExistence type="predicted"/>
<evidence type="ECO:0000259" key="2">
    <source>
        <dbReference type="Pfam" id="PF13967"/>
    </source>
</evidence>
<feature type="domain" description="CSC1/OSCA1-like cytosolic" evidence="3">
    <location>
        <begin position="158"/>
        <end position="294"/>
    </location>
</feature>
<dbReference type="GO" id="GO:0005227">
    <property type="term" value="F:calcium-activated cation channel activity"/>
    <property type="evidence" value="ECO:0007669"/>
    <property type="project" value="InterPro"/>
</dbReference>
<sequence>MDVADLLTSAGINISVCVVAFSLYSVLRKQPSNACVYFTRRYISEPIRHDDPFGLHRFVPSAGWIMQAWRATDEEILEAGGIDAIVFMRIVVLSIRIFIIAAVICVFLVLPVNYYGKDMEHRNFRFESIDVFTIGNEYKSITKMRLAYITGSHPNPSHFTVLVRGIPWSQDHSYSKSVESFFSTYYPDTYVDHQMIYRPSTVHKLKKDAKKMYRILRPVETEYVQGDKPCYLCGGTAHTFKLLQNGEDSIRSQTSIDELHPTQIEKECPAAFVFFKNRYAAVVAAQVLQSSNPMLW</sequence>
<dbReference type="Pfam" id="PF14703">
    <property type="entry name" value="PHM7_cyt"/>
    <property type="match status" value="1"/>
</dbReference>
<evidence type="ECO:0000313" key="5">
    <source>
        <dbReference type="Proteomes" id="UP000593572"/>
    </source>
</evidence>
<dbReference type="InterPro" id="IPR045122">
    <property type="entry name" value="Csc1-like"/>
</dbReference>
<accession>A0A7J8MML6</accession>
<keyword evidence="1" id="KW-1133">Transmembrane helix</keyword>
<comment type="caution">
    <text evidence="4">The sequence shown here is derived from an EMBL/GenBank/DDBJ whole genome shotgun (WGS) entry which is preliminary data.</text>
</comment>
<organism evidence="4 5">
    <name type="scientific">Gossypium lobatum</name>
    <dbReference type="NCBI Taxonomy" id="34289"/>
    <lineage>
        <taxon>Eukaryota</taxon>
        <taxon>Viridiplantae</taxon>
        <taxon>Streptophyta</taxon>
        <taxon>Embryophyta</taxon>
        <taxon>Tracheophyta</taxon>
        <taxon>Spermatophyta</taxon>
        <taxon>Magnoliopsida</taxon>
        <taxon>eudicotyledons</taxon>
        <taxon>Gunneridae</taxon>
        <taxon>Pentapetalae</taxon>
        <taxon>rosids</taxon>
        <taxon>malvids</taxon>
        <taxon>Malvales</taxon>
        <taxon>Malvaceae</taxon>
        <taxon>Malvoideae</taxon>
        <taxon>Gossypium</taxon>
    </lineage>
</organism>
<keyword evidence="5" id="KW-1185">Reference proteome</keyword>
<reference evidence="4 5" key="1">
    <citation type="journal article" date="2019" name="Genome Biol. Evol.">
        <title>Insights into the evolution of the New World diploid cottons (Gossypium, subgenus Houzingenia) based on genome sequencing.</title>
        <authorList>
            <person name="Grover C.E."/>
            <person name="Arick M.A. 2nd"/>
            <person name="Thrash A."/>
            <person name="Conover J.L."/>
            <person name="Sanders W.S."/>
            <person name="Peterson D.G."/>
            <person name="Frelichowski J.E."/>
            <person name="Scheffler J.A."/>
            <person name="Scheffler B.E."/>
            <person name="Wendel J.F."/>
        </authorList>
    </citation>
    <scope>NUCLEOTIDE SEQUENCE [LARGE SCALE GENOMIC DNA]</scope>
    <source>
        <strain evidence="4">157</strain>
        <tissue evidence="4">Leaf</tissue>
    </source>
</reference>
<dbReference type="Proteomes" id="UP000593572">
    <property type="component" value="Unassembled WGS sequence"/>
</dbReference>
<dbReference type="InterPro" id="IPR032880">
    <property type="entry name" value="CSC1/OSCA1-like_N"/>
</dbReference>
<gene>
    <name evidence="4" type="ORF">Golob_010842</name>
</gene>
<dbReference type="PANTHER" id="PTHR13018">
    <property type="entry name" value="PROBABLE MEMBRANE PROTEIN DUF221-RELATED"/>
    <property type="match status" value="1"/>
</dbReference>
<keyword evidence="1" id="KW-0812">Transmembrane</keyword>
<dbReference type="PANTHER" id="PTHR13018:SF117">
    <property type="entry name" value="CSC1-LIKE PROTEIN RXW8"/>
    <property type="match status" value="1"/>
</dbReference>
<protein>
    <recommendedName>
        <fullName evidence="6">CSC1/OSCA1-like N-terminal transmembrane domain-containing protein</fullName>
    </recommendedName>
</protein>
<feature type="domain" description="CSC1/OSCA1-like N-terminal transmembrane" evidence="2">
    <location>
        <begin position="6"/>
        <end position="136"/>
    </location>
</feature>
<evidence type="ECO:0000256" key="1">
    <source>
        <dbReference type="SAM" id="Phobius"/>
    </source>
</evidence>
<feature type="non-terminal residue" evidence="4">
    <location>
        <position position="296"/>
    </location>
</feature>